<reference evidence="2 3" key="1">
    <citation type="submission" date="2020-07" db="EMBL/GenBank/DDBJ databases">
        <title>Gai3-2, isolated from salt lake.</title>
        <authorList>
            <person name="Cui H."/>
            <person name="Shi X."/>
        </authorList>
    </citation>
    <scope>NUCLEOTIDE SEQUENCE [LARGE SCALE GENOMIC DNA]</scope>
    <source>
        <strain evidence="2 3">Gai3-2</strain>
    </source>
</reference>
<dbReference type="InterPro" id="IPR058449">
    <property type="entry name" value="DUF8136"/>
</dbReference>
<organism evidence="2 3">
    <name type="scientific">Halorarum halophilum</name>
    <dbReference type="NCBI Taxonomy" id="2743090"/>
    <lineage>
        <taxon>Archaea</taxon>
        <taxon>Methanobacteriati</taxon>
        <taxon>Methanobacteriota</taxon>
        <taxon>Stenosarchaea group</taxon>
        <taxon>Halobacteria</taxon>
        <taxon>Halobacteriales</taxon>
        <taxon>Haloferacaceae</taxon>
        <taxon>Halorarum</taxon>
    </lineage>
</organism>
<accession>A0A7D5GHB1</accession>
<dbReference type="EMBL" id="CP058529">
    <property type="protein sequence ID" value="QLG27391.1"/>
    <property type="molecule type" value="Genomic_DNA"/>
</dbReference>
<dbReference type="Proteomes" id="UP000509750">
    <property type="component" value="Chromosome"/>
</dbReference>
<evidence type="ECO:0000259" key="1">
    <source>
        <dbReference type="Pfam" id="PF26457"/>
    </source>
</evidence>
<dbReference type="AlphaFoldDB" id="A0A7D5GHB1"/>
<feature type="domain" description="DUF8136" evidence="1">
    <location>
        <begin position="21"/>
        <end position="85"/>
    </location>
</feature>
<gene>
    <name evidence="2" type="ORF">HUG10_07445</name>
</gene>
<evidence type="ECO:0000313" key="3">
    <source>
        <dbReference type="Proteomes" id="UP000509750"/>
    </source>
</evidence>
<name>A0A7D5GHB1_9EURY</name>
<dbReference type="Pfam" id="PF26457">
    <property type="entry name" value="DUF8136"/>
    <property type="match status" value="1"/>
</dbReference>
<keyword evidence="3" id="KW-1185">Reference proteome</keyword>
<sequence>MAPPTSEQPTPSTEREEIETLLVETIRSLHTRIQAEADTTLDADAERLQLERIRTLAHVTSQYRLLARDADVDEMDAELDLLADVIEWQEGS</sequence>
<dbReference type="GeneID" id="56028656"/>
<dbReference type="RefSeq" id="WP_179168966.1">
    <property type="nucleotide sequence ID" value="NZ_CP058529.1"/>
</dbReference>
<dbReference type="KEGG" id="halg:HUG10_07445"/>
<evidence type="ECO:0000313" key="2">
    <source>
        <dbReference type="EMBL" id="QLG27391.1"/>
    </source>
</evidence>
<proteinExistence type="predicted"/>
<protein>
    <recommendedName>
        <fullName evidence="1">DUF8136 domain-containing protein</fullName>
    </recommendedName>
</protein>